<gene>
    <name evidence="11" type="ORF">D9X91_16280</name>
</gene>
<dbReference type="SUPFAM" id="SSF52343">
    <property type="entry name" value="Ferredoxin reductase-like, C-terminal NADP-linked domain"/>
    <property type="match status" value="1"/>
</dbReference>
<keyword evidence="7" id="KW-0408">Iron</keyword>
<dbReference type="InterPro" id="IPR001041">
    <property type="entry name" value="2Fe-2S_ferredoxin-type"/>
</dbReference>
<dbReference type="PRINTS" id="PR00409">
    <property type="entry name" value="PHDIOXRDTASE"/>
</dbReference>
<evidence type="ECO:0000256" key="2">
    <source>
        <dbReference type="ARBA" id="ARBA00022630"/>
    </source>
</evidence>
<keyword evidence="2" id="KW-0285">Flavoprotein</keyword>
<evidence type="ECO:0000256" key="8">
    <source>
        <dbReference type="ARBA" id="ARBA00023014"/>
    </source>
</evidence>
<sequence>MIYQDKTIKVLIKSIVQETANVKKFTLERAVGGHLPSFSGGSHITTYIDRDSVVLTRNYSLINHKNQESEYQIAVALADPSKGGSHYWHHHMKEGDFLTISYPKNHFSLSFKAKHHVFYAAGIGITPFLSMMGELKGKGSTFELHYAAKSRDQCAFYHEILYHYQQYSHFYFSRETNVKRLNADSLLDHPIGTHIYICGPEPFINSFRNGAEAIGYPKGSIHYERFTPELPKNPVPFKVRLQNRMIEVAKDKTLLDAMLEAGIQAPYSCRAGRCGTCEVKVLNGEVEHHDSFLSDEQKKAQDVMLTCVSRAKSGHLEIDF</sequence>
<dbReference type="PROSITE" id="PS00197">
    <property type="entry name" value="2FE2S_FER_1"/>
    <property type="match status" value="1"/>
</dbReference>
<dbReference type="GO" id="GO:0016491">
    <property type="term" value="F:oxidoreductase activity"/>
    <property type="evidence" value="ECO:0007669"/>
    <property type="project" value="UniProtKB-KW"/>
</dbReference>
<keyword evidence="8" id="KW-0411">Iron-sulfur</keyword>
<dbReference type="InterPro" id="IPR017927">
    <property type="entry name" value="FAD-bd_FR_type"/>
</dbReference>
<dbReference type="PANTHER" id="PTHR47354">
    <property type="entry name" value="NADH OXIDOREDUCTASE HCR"/>
    <property type="match status" value="1"/>
</dbReference>
<reference evidence="11 12" key="1">
    <citation type="submission" date="2018-10" db="EMBL/GenBank/DDBJ databases">
        <title>Falsibacillus sp. genome draft.</title>
        <authorList>
            <person name="Shi S."/>
        </authorList>
    </citation>
    <scope>NUCLEOTIDE SEQUENCE [LARGE SCALE GENOMIC DNA]</scope>
    <source>
        <strain evidence="11 12">GY 10110</strain>
    </source>
</reference>
<name>A0A3L7JSY7_9BACI</name>
<organism evidence="11 12">
    <name type="scientific">Falsibacillus albus</name>
    <dbReference type="NCBI Taxonomy" id="2478915"/>
    <lineage>
        <taxon>Bacteria</taxon>
        <taxon>Bacillati</taxon>
        <taxon>Bacillota</taxon>
        <taxon>Bacilli</taxon>
        <taxon>Bacillales</taxon>
        <taxon>Bacillaceae</taxon>
        <taxon>Falsibacillus</taxon>
    </lineage>
</organism>
<evidence type="ECO:0000256" key="1">
    <source>
        <dbReference type="ARBA" id="ARBA00001917"/>
    </source>
</evidence>
<evidence type="ECO:0000259" key="10">
    <source>
        <dbReference type="PROSITE" id="PS51384"/>
    </source>
</evidence>
<dbReference type="Gene3D" id="3.40.50.80">
    <property type="entry name" value="Nucleotide-binding domain of ferredoxin-NADP reductase (FNR) module"/>
    <property type="match status" value="1"/>
</dbReference>
<dbReference type="Gene3D" id="2.40.30.10">
    <property type="entry name" value="Translation factors"/>
    <property type="match status" value="1"/>
</dbReference>
<dbReference type="RefSeq" id="WP_121681708.1">
    <property type="nucleotide sequence ID" value="NZ_RCVZ01000012.1"/>
</dbReference>
<dbReference type="InterPro" id="IPR050415">
    <property type="entry name" value="MRET"/>
</dbReference>
<evidence type="ECO:0000256" key="5">
    <source>
        <dbReference type="ARBA" id="ARBA00022723"/>
    </source>
</evidence>
<dbReference type="Proteomes" id="UP000276770">
    <property type="component" value="Unassembled WGS sequence"/>
</dbReference>
<dbReference type="OrthoDB" id="573132at2"/>
<dbReference type="CDD" id="cd00207">
    <property type="entry name" value="fer2"/>
    <property type="match status" value="1"/>
</dbReference>
<evidence type="ECO:0000256" key="3">
    <source>
        <dbReference type="ARBA" id="ARBA00022643"/>
    </source>
</evidence>
<keyword evidence="5" id="KW-0479">Metal-binding</keyword>
<dbReference type="EMBL" id="RCVZ01000012">
    <property type="protein sequence ID" value="RLQ93826.1"/>
    <property type="molecule type" value="Genomic_DNA"/>
</dbReference>
<dbReference type="CDD" id="cd06185">
    <property type="entry name" value="PDR_like"/>
    <property type="match status" value="1"/>
</dbReference>
<protein>
    <submittedName>
        <fullName evidence="11">Oxidoreductase</fullName>
    </submittedName>
</protein>
<keyword evidence="6" id="KW-0560">Oxidoreductase</keyword>
<dbReference type="GO" id="GO:0051537">
    <property type="term" value="F:2 iron, 2 sulfur cluster binding"/>
    <property type="evidence" value="ECO:0007669"/>
    <property type="project" value="UniProtKB-KW"/>
</dbReference>
<comment type="caution">
    <text evidence="11">The sequence shown here is derived from an EMBL/GenBank/DDBJ whole genome shotgun (WGS) entry which is preliminary data.</text>
</comment>
<dbReference type="InterPro" id="IPR017938">
    <property type="entry name" value="Riboflavin_synthase-like_b-brl"/>
</dbReference>
<dbReference type="GO" id="GO:0046872">
    <property type="term" value="F:metal ion binding"/>
    <property type="evidence" value="ECO:0007669"/>
    <property type="project" value="UniProtKB-KW"/>
</dbReference>
<proteinExistence type="predicted"/>
<evidence type="ECO:0000313" key="11">
    <source>
        <dbReference type="EMBL" id="RLQ93826.1"/>
    </source>
</evidence>
<keyword evidence="4" id="KW-0001">2Fe-2S</keyword>
<dbReference type="SUPFAM" id="SSF54292">
    <property type="entry name" value="2Fe-2S ferredoxin-like"/>
    <property type="match status" value="1"/>
</dbReference>
<dbReference type="Pfam" id="PF22290">
    <property type="entry name" value="DmmA-like_N"/>
    <property type="match status" value="1"/>
</dbReference>
<feature type="domain" description="FAD-binding FR-type" evidence="10">
    <location>
        <begin position="5"/>
        <end position="110"/>
    </location>
</feature>
<dbReference type="Gene3D" id="3.10.20.30">
    <property type="match status" value="1"/>
</dbReference>
<comment type="cofactor">
    <cofactor evidence="1">
        <name>FMN</name>
        <dbReference type="ChEBI" id="CHEBI:58210"/>
    </cofactor>
</comment>
<dbReference type="InterPro" id="IPR039261">
    <property type="entry name" value="FNR_nucleotide-bd"/>
</dbReference>
<dbReference type="PROSITE" id="PS51085">
    <property type="entry name" value="2FE2S_FER_2"/>
    <property type="match status" value="1"/>
</dbReference>
<dbReference type="SUPFAM" id="SSF63380">
    <property type="entry name" value="Riboflavin synthase domain-like"/>
    <property type="match status" value="1"/>
</dbReference>
<evidence type="ECO:0000313" key="12">
    <source>
        <dbReference type="Proteomes" id="UP000276770"/>
    </source>
</evidence>
<dbReference type="PANTHER" id="PTHR47354:SF1">
    <property type="entry name" value="CARNITINE MONOOXYGENASE REDUCTASE SUBUNIT"/>
    <property type="match status" value="1"/>
</dbReference>
<dbReference type="Pfam" id="PF00111">
    <property type="entry name" value="Fer2"/>
    <property type="match status" value="1"/>
</dbReference>
<accession>A0A3L7JSY7</accession>
<dbReference type="InterPro" id="IPR006058">
    <property type="entry name" value="2Fe2S_fd_BS"/>
</dbReference>
<dbReference type="AlphaFoldDB" id="A0A3L7JSY7"/>
<keyword evidence="3" id="KW-0288">FMN</keyword>
<feature type="domain" description="2Fe-2S ferredoxin-type" evidence="9">
    <location>
        <begin position="237"/>
        <end position="320"/>
    </location>
</feature>
<evidence type="ECO:0000259" key="9">
    <source>
        <dbReference type="PROSITE" id="PS51085"/>
    </source>
</evidence>
<dbReference type="PROSITE" id="PS51384">
    <property type="entry name" value="FAD_FR"/>
    <property type="match status" value="1"/>
</dbReference>
<dbReference type="InterPro" id="IPR012675">
    <property type="entry name" value="Beta-grasp_dom_sf"/>
</dbReference>
<dbReference type="InterPro" id="IPR054582">
    <property type="entry name" value="DmmA-like_N"/>
</dbReference>
<evidence type="ECO:0000256" key="6">
    <source>
        <dbReference type="ARBA" id="ARBA00023002"/>
    </source>
</evidence>
<keyword evidence="12" id="KW-1185">Reference proteome</keyword>
<evidence type="ECO:0000256" key="7">
    <source>
        <dbReference type="ARBA" id="ARBA00023004"/>
    </source>
</evidence>
<dbReference type="InterPro" id="IPR036010">
    <property type="entry name" value="2Fe-2S_ferredoxin-like_sf"/>
</dbReference>
<evidence type="ECO:0000256" key="4">
    <source>
        <dbReference type="ARBA" id="ARBA00022714"/>
    </source>
</evidence>